<keyword evidence="8" id="KW-1185">Reference proteome</keyword>
<reference evidence="7" key="1">
    <citation type="submission" date="2019-10" db="EMBL/GenBank/DDBJ databases">
        <authorList>
            <person name="Zhang R."/>
            <person name="Pan Y."/>
            <person name="Wang J."/>
            <person name="Ma R."/>
            <person name="Yu S."/>
        </authorList>
    </citation>
    <scope>NUCLEOTIDE SEQUENCE</scope>
    <source>
        <strain evidence="7">LA-IB0</strain>
        <tissue evidence="7">Leaf</tissue>
    </source>
</reference>
<keyword evidence="4" id="KW-0418">Kinase</keyword>
<dbReference type="PANTHER" id="PTHR24056:SF546">
    <property type="entry name" value="CYCLIN-DEPENDENT KINASE 12"/>
    <property type="match status" value="1"/>
</dbReference>
<feature type="domain" description="Protein kinase" evidence="6">
    <location>
        <begin position="1"/>
        <end position="135"/>
    </location>
</feature>
<dbReference type="GO" id="GO:0005634">
    <property type="term" value="C:nucleus"/>
    <property type="evidence" value="ECO:0007669"/>
    <property type="project" value="TreeGrafter"/>
</dbReference>
<comment type="caution">
    <text evidence="7">The sequence shown here is derived from an EMBL/GenBank/DDBJ whole genome shotgun (WGS) entry which is preliminary data.</text>
</comment>
<dbReference type="EMBL" id="WHWC01000004">
    <property type="protein sequence ID" value="KAG8383528.1"/>
    <property type="molecule type" value="Genomic_DNA"/>
</dbReference>
<dbReference type="GO" id="GO:0005524">
    <property type="term" value="F:ATP binding"/>
    <property type="evidence" value="ECO:0007669"/>
    <property type="project" value="UniProtKB-KW"/>
</dbReference>
<keyword evidence="3" id="KW-0547">Nucleotide-binding</keyword>
<keyword evidence="5" id="KW-0067">ATP-binding</keyword>
<evidence type="ECO:0000256" key="5">
    <source>
        <dbReference type="ARBA" id="ARBA00022840"/>
    </source>
</evidence>
<name>A0AAV6XWK3_9LAMI</name>
<dbReference type="PROSITE" id="PS50011">
    <property type="entry name" value="PROTEIN_KINASE_DOM"/>
    <property type="match status" value="1"/>
</dbReference>
<dbReference type="InterPro" id="IPR000719">
    <property type="entry name" value="Prot_kinase_dom"/>
</dbReference>
<dbReference type="GO" id="GO:0008353">
    <property type="term" value="F:RNA polymerase II CTD heptapeptide repeat kinase activity"/>
    <property type="evidence" value="ECO:0007669"/>
    <property type="project" value="TreeGrafter"/>
</dbReference>
<keyword evidence="2" id="KW-0808">Transferase</keyword>
<dbReference type="InterPro" id="IPR011009">
    <property type="entry name" value="Kinase-like_dom_sf"/>
</dbReference>
<evidence type="ECO:0000259" key="6">
    <source>
        <dbReference type="PROSITE" id="PS50011"/>
    </source>
</evidence>
<proteinExistence type="predicted"/>
<evidence type="ECO:0000313" key="7">
    <source>
        <dbReference type="EMBL" id="KAG8383528.1"/>
    </source>
</evidence>
<dbReference type="AlphaFoldDB" id="A0AAV6XWK3"/>
<evidence type="ECO:0000256" key="1">
    <source>
        <dbReference type="ARBA" id="ARBA00022527"/>
    </source>
</evidence>
<keyword evidence="1" id="KW-0723">Serine/threonine-protein kinase</keyword>
<sequence>MDPPAGLQEPKCPSKRLAFDMWSAGCIFAELLHGKPILQGKNEIFEDTDPYLRKTLVGTSQNKLKTSHVKDAIGDKGKELNLIAEQLDWIYDLCGTPDEETWSGVSKFPCFDQHALDLLEKMLALDPAQGARVSA</sequence>
<dbReference type="SUPFAM" id="SSF56112">
    <property type="entry name" value="Protein kinase-like (PK-like)"/>
    <property type="match status" value="1"/>
</dbReference>
<dbReference type="GO" id="GO:0000307">
    <property type="term" value="C:cyclin-dependent protein kinase holoenzyme complex"/>
    <property type="evidence" value="ECO:0007669"/>
    <property type="project" value="TreeGrafter"/>
</dbReference>
<protein>
    <recommendedName>
        <fullName evidence="6">Protein kinase domain-containing protein</fullName>
    </recommendedName>
</protein>
<dbReference type="Proteomes" id="UP000826271">
    <property type="component" value="Unassembled WGS sequence"/>
</dbReference>
<evidence type="ECO:0000256" key="4">
    <source>
        <dbReference type="ARBA" id="ARBA00022777"/>
    </source>
</evidence>
<dbReference type="GO" id="GO:0032968">
    <property type="term" value="P:positive regulation of transcription elongation by RNA polymerase II"/>
    <property type="evidence" value="ECO:0007669"/>
    <property type="project" value="TreeGrafter"/>
</dbReference>
<evidence type="ECO:0000256" key="3">
    <source>
        <dbReference type="ARBA" id="ARBA00022741"/>
    </source>
</evidence>
<accession>A0AAV6XWK3</accession>
<organism evidence="7 8">
    <name type="scientific">Buddleja alternifolia</name>
    <dbReference type="NCBI Taxonomy" id="168488"/>
    <lineage>
        <taxon>Eukaryota</taxon>
        <taxon>Viridiplantae</taxon>
        <taxon>Streptophyta</taxon>
        <taxon>Embryophyta</taxon>
        <taxon>Tracheophyta</taxon>
        <taxon>Spermatophyta</taxon>
        <taxon>Magnoliopsida</taxon>
        <taxon>eudicotyledons</taxon>
        <taxon>Gunneridae</taxon>
        <taxon>Pentapetalae</taxon>
        <taxon>asterids</taxon>
        <taxon>lamiids</taxon>
        <taxon>Lamiales</taxon>
        <taxon>Scrophulariaceae</taxon>
        <taxon>Buddlejeae</taxon>
        <taxon>Buddleja</taxon>
    </lineage>
</organism>
<dbReference type="PANTHER" id="PTHR24056">
    <property type="entry name" value="CELL DIVISION PROTEIN KINASE"/>
    <property type="match status" value="1"/>
</dbReference>
<evidence type="ECO:0000313" key="8">
    <source>
        <dbReference type="Proteomes" id="UP000826271"/>
    </source>
</evidence>
<dbReference type="Gene3D" id="1.10.510.10">
    <property type="entry name" value="Transferase(Phosphotransferase) domain 1"/>
    <property type="match status" value="1"/>
</dbReference>
<dbReference type="InterPro" id="IPR050108">
    <property type="entry name" value="CDK"/>
</dbReference>
<evidence type="ECO:0000256" key="2">
    <source>
        <dbReference type="ARBA" id="ARBA00022679"/>
    </source>
</evidence>
<gene>
    <name evidence="7" type="ORF">BUALT_Bualt04G0022900</name>
</gene>